<feature type="chain" id="PRO_5042905027" evidence="2">
    <location>
        <begin position="23"/>
        <end position="485"/>
    </location>
</feature>
<dbReference type="PROSITE" id="PS51123">
    <property type="entry name" value="OMPA_2"/>
    <property type="match status" value="1"/>
</dbReference>
<dbReference type="Pfam" id="PF00691">
    <property type="entry name" value="OmpA"/>
    <property type="match status" value="1"/>
</dbReference>
<evidence type="ECO:0000313" key="5">
    <source>
        <dbReference type="Proteomes" id="UP001319200"/>
    </source>
</evidence>
<dbReference type="InterPro" id="IPR050330">
    <property type="entry name" value="Bact_OuterMem_StrucFunc"/>
</dbReference>
<dbReference type="PANTHER" id="PTHR30329">
    <property type="entry name" value="STATOR ELEMENT OF FLAGELLAR MOTOR COMPLEX"/>
    <property type="match status" value="1"/>
</dbReference>
<evidence type="ECO:0000259" key="3">
    <source>
        <dbReference type="PROSITE" id="PS51123"/>
    </source>
</evidence>
<dbReference type="InterPro" id="IPR006665">
    <property type="entry name" value="OmpA-like"/>
</dbReference>
<dbReference type="NCBIfam" id="TIGR03519">
    <property type="entry name" value="T9SS_PorP_fam"/>
    <property type="match status" value="1"/>
</dbReference>
<dbReference type="Pfam" id="PF11751">
    <property type="entry name" value="PorP_SprF"/>
    <property type="match status" value="1"/>
</dbReference>
<comment type="caution">
    <text evidence="4">The sequence shown here is derived from an EMBL/GenBank/DDBJ whole genome shotgun (WGS) entry which is preliminary data.</text>
</comment>
<protein>
    <submittedName>
        <fullName evidence="4">PorP/SprF family type IX secretion system membrane protein</fullName>
    </submittedName>
</protein>
<dbReference type="AlphaFoldDB" id="A0AAP2DV31"/>
<accession>A0AAP2DV31</accession>
<sequence length="485" mass="52602">MVIRFVCSVLLFCYCTYHTAQAQFIAYSQYNNAPLLTNPARASLTDYTQLTFQYRRSRVASYQIPSVSFVMPFFRKVSGWRYGGIGVNVISQQAGPNGLYKVTGATGTFAYTVHLSSTSHMAAGIGGGVTNKRVDASMTTDSQFNFGAYDPSLSNGENFQSNAVTRAVINAGFCWVLTDADQHERASLGIAAYNVNRPSFELLHDAAGEPVTYVVTGELEVVRRERVSVSPTFRYINNGTSMANLGARVSYAPGLSTDVLSAGVWYKTTGAAVAAIQYEHKAYVLAASMDVSTAPGQVANINNAFELSLGWRLKRKEKIKPQAAAVPDPVITAPSPAPQAVAEPVPPPVAAEETKQATPVQEVTGTVLTPEEEQLSDVQIQFQLGSEAVSAVNDAFLDKLVAALNNHPDYQLKITGHTCTVGDKAINERISHERAEAVAQKLIAKGVPAERLVVIGMDIQKPIASNDTEAGRQQNRRVEFEWIRR</sequence>
<dbReference type="EMBL" id="JAHESF010000078">
    <property type="protein sequence ID" value="MBT1701532.1"/>
    <property type="molecule type" value="Genomic_DNA"/>
</dbReference>
<dbReference type="Gene3D" id="3.30.1330.60">
    <property type="entry name" value="OmpA-like domain"/>
    <property type="match status" value="1"/>
</dbReference>
<evidence type="ECO:0000313" key="4">
    <source>
        <dbReference type="EMBL" id="MBT1701532.1"/>
    </source>
</evidence>
<keyword evidence="2" id="KW-0732">Signal</keyword>
<dbReference type="SUPFAM" id="SSF103088">
    <property type="entry name" value="OmpA-like"/>
    <property type="match status" value="1"/>
</dbReference>
<dbReference type="PANTHER" id="PTHR30329:SF21">
    <property type="entry name" value="LIPOPROTEIN YIAD-RELATED"/>
    <property type="match status" value="1"/>
</dbReference>
<evidence type="ECO:0000256" key="2">
    <source>
        <dbReference type="SAM" id="SignalP"/>
    </source>
</evidence>
<name>A0AAP2DV31_9BACT</name>
<dbReference type="CDD" id="cd07185">
    <property type="entry name" value="OmpA_C-like"/>
    <property type="match status" value="1"/>
</dbReference>
<dbReference type="Proteomes" id="UP001319200">
    <property type="component" value="Unassembled WGS sequence"/>
</dbReference>
<evidence type="ECO:0000256" key="1">
    <source>
        <dbReference type="PROSITE-ProRule" id="PRU00473"/>
    </source>
</evidence>
<reference evidence="4 5" key="1">
    <citation type="submission" date="2021-05" db="EMBL/GenBank/DDBJ databases">
        <title>A Polyphasic approach of four new species of the genus Ohtaekwangia: Ohtaekwangia histidinii sp. nov., Ohtaekwangia cretensis sp. nov., Ohtaekwangia indiensis sp. nov., Ohtaekwangia reichenbachii sp. nov. from diverse environment.</title>
        <authorList>
            <person name="Octaviana S."/>
        </authorList>
    </citation>
    <scope>NUCLEOTIDE SEQUENCE [LARGE SCALE GENOMIC DNA]</scope>
    <source>
        <strain evidence="4 5">PWU4</strain>
    </source>
</reference>
<proteinExistence type="predicted"/>
<dbReference type="InterPro" id="IPR019861">
    <property type="entry name" value="PorP/SprF_Bacteroidetes"/>
</dbReference>
<feature type="signal peptide" evidence="2">
    <location>
        <begin position="1"/>
        <end position="22"/>
    </location>
</feature>
<feature type="domain" description="OmpA-like" evidence="3">
    <location>
        <begin position="369"/>
        <end position="485"/>
    </location>
</feature>
<dbReference type="InterPro" id="IPR036737">
    <property type="entry name" value="OmpA-like_sf"/>
</dbReference>
<keyword evidence="1" id="KW-0472">Membrane</keyword>
<dbReference type="GO" id="GO:0016020">
    <property type="term" value="C:membrane"/>
    <property type="evidence" value="ECO:0007669"/>
    <property type="project" value="UniProtKB-UniRule"/>
</dbReference>
<dbReference type="RefSeq" id="WP_254170214.1">
    <property type="nucleotide sequence ID" value="NZ_JAHESF010000078.1"/>
</dbReference>
<gene>
    <name evidence="4" type="ORF">KK083_31860</name>
</gene>
<organism evidence="4 5">
    <name type="scientific">Chryseosolibacter histidini</name>
    <dbReference type="NCBI Taxonomy" id="2782349"/>
    <lineage>
        <taxon>Bacteria</taxon>
        <taxon>Pseudomonadati</taxon>
        <taxon>Bacteroidota</taxon>
        <taxon>Cytophagia</taxon>
        <taxon>Cytophagales</taxon>
        <taxon>Chryseotaleaceae</taxon>
        <taxon>Chryseosolibacter</taxon>
    </lineage>
</organism>
<keyword evidence="5" id="KW-1185">Reference proteome</keyword>